<accession>A0ACC3DPY7</accession>
<sequence length="103" mass="11435">MPHGSNRKRNVDGGTTERPVDVDAGEGSRDQAGENVISAWPWYVLAHDDDGVGAGKIKYDFVVWMSNLKWSNSTTQYSCLYKLTNAFGPSHIYPSYDLAHAQN</sequence>
<gene>
    <name evidence="1" type="ORF">LTS18_007125</name>
</gene>
<evidence type="ECO:0000313" key="2">
    <source>
        <dbReference type="Proteomes" id="UP001186974"/>
    </source>
</evidence>
<protein>
    <submittedName>
        <fullName evidence="1">Uncharacterized protein</fullName>
    </submittedName>
</protein>
<dbReference type="Proteomes" id="UP001186974">
    <property type="component" value="Unassembled WGS sequence"/>
</dbReference>
<organism evidence="1 2">
    <name type="scientific">Coniosporium uncinatum</name>
    <dbReference type="NCBI Taxonomy" id="93489"/>
    <lineage>
        <taxon>Eukaryota</taxon>
        <taxon>Fungi</taxon>
        <taxon>Dikarya</taxon>
        <taxon>Ascomycota</taxon>
        <taxon>Pezizomycotina</taxon>
        <taxon>Dothideomycetes</taxon>
        <taxon>Dothideomycetes incertae sedis</taxon>
        <taxon>Coniosporium</taxon>
    </lineage>
</organism>
<comment type="caution">
    <text evidence="1">The sequence shown here is derived from an EMBL/GenBank/DDBJ whole genome shotgun (WGS) entry which is preliminary data.</text>
</comment>
<name>A0ACC3DPY7_9PEZI</name>
<evidence type="ECO:0000313" key="1">
    <source>
        <dbReference type="EMBL" id="KAK3078590.1"/>
    </source>
</evidence>
<reference evidence="1" key="1">
    <citation type="submission" date="2024-09" db="EMBL/GenBank/DDBJ databases">
        <title>Black Yeasts Isolated from many extreme environments.</title>
        <authorList>
            <person name="Coleine C."/>
            <person name="Stajich J.E."/>
            <person name="Selbmann L."/>
        </authorList>
    </citation>
    <scope>NUCLEOTIDE SEQUENCE</scope>
    <source>
        <strain evidence="1">CCFEE 5737</strain>
    </source>
</reference>
<dbReference type="EMBL" id="JAWDJW010001767">
    <property type="protein sequence ID" value="KAK3078590.1"/>
    <property type="molecule type" value="Genomic_DNA"/>
</dbReference>
<proteinExistence type="predicted"/>
<keyword evidence="2" id="KW-1185">Reference proteome</keyword>